<reference evidence="3" key="1">
    <citation type="submission" date="2017-07" db="EMBL/GenBank/DDBJ databases">
        <title>Comparative genome mining reveals phylogenetic distribution patterns of secondary metabolites in Amycolatopsis.</title>
        <authorList>
            <person name="Adamek M."/>
            <person name="Alanjary M."/>
            <person name="Sales-Ortells H."/>
            <person name="Goodfellow M."/>
            <person name="Bull A.T."/>
            <person name="Kalinowski J."/>
            <person name="Ziemert N."/>
        </authorList>
    </citation>
    <scope>NUCLEOTIDE SEQUENCE [LARGE SCALE GENOMIC DNA]</scope>
    <source>
        <strain evidence="3">H5</strain>
    </source>
</reference>
<evidence type="ECO:0000256" key="1">
    <source>
        <dbReference type="SAM" id="MobiDB-lite"/>
    </source>
</evidence>
<dbReference type="EMBL" id="NMUL01000047">
    <property type="protein sequence ID" value="OXM61378.1"/>
    <property type="molecule type" value="Genomic_DNA"/>
</dbReference>
<dbReference type="OrthoDB" id="3197057at2"/>
<comment type="caution">
    <text evidence="2">The sequence shown here is derived from an EMBL/GenBank/DDBJ whole genome shotgun (WGS) entry which is preliminary data.</text>
</comment>
<feature type="region of interest" description="Disordered" evidence="1">
    <location>
        <begin position="110"/>
        <end position="134"/>
    </location>
</feature>
<accession>A0A229SR95</accession>
<evidence type="ECO:0000313" key="2">
    <source>
        <dbReference type="EMBL" id="OXM61378.1"/>
    </source>
</evidence>
<evidence type="ECO:0000313" key="3">
    <source>
        <dbReference type="Proteomes" id="UP000215199"/>
    </source>
</evidence>
<name>A0A229SR95_9PSEU</name>
<protein>
    <submittedName>
        <fullName evidence="2">Uncharacterized protein</fullName>
    </submittedName>
</protein>
<proteinExistence type="predicted"/>
<feature type="compositionally biased region" description="Polar residues" evidence="1">
    <location>
        <begin position="110"/>
        <end position="123"/>
    </location>
</feature>
<sequence length="134" mass="14646">MSQWAEGGWITVTPGDVIDYDAIYADIAADCATFKVMAAGYDEWSGEPVRQAIPKKTRLDLAPIPQTYRGLTYGMTELMALTKSRGWSHHANPVAEWCFARLRFATPPGTRTSCGPTNPTVRPSASGLMPCRPP</sequence>
<gene>
    <name evidence="2" type="ORF">CF165_38545</name>
</gene>
<dbReference type="Proteomes" id="UP000215199">
    <property type="component" value="Unassembled WGS sequence"/>
</dbReference>
<dbReference type="RefSeq" id="WP_093952536.1">
    <property type="nucleotide sequence ID" value="NZ_NMUL01000047.1"/>
</dbReference>
<dbReference type="AlphaFoldDB" id="A0A229SR95"/>
<keyword evidence="3" id="KW-1185">Reference proteome</keyword>
<organism evidence="2 3">
    <name type="scientific">Amycolatopsis vastitatis</name>
    <dbReference type="NCBI Taxonomy" id="1905142"/>
    <lineage>
        <taxon>Bacteria</taxon>
        <taxon>Bacillati</taxon>
        <taxon>Actinomycetota</taxon>
        <taxon>Actinomycetes</taxon>
        <taxon>Pseudonocardiales</taxon>
        <taxon>Pseudonocardiaceae</taxon>
        <taxon>Amycolatopsis</taxon>
    </lineage>
</organism>